<dbReference type="RefSeq" id="WP_323280291.1">
    <property type="nucleotide sequence ID" value="NZ_JAYGGQ010000014.1"/>
</dbReference>
<dbReference type="Gene3D" id="1.10.287.1060">
    <property type="entry name" value="ESAT-6-like"/>
    <property type="match status" value="1"/>
</dbReference>
<dbReference type="EMBL" id="JAYGGQ010000014">
    <property type="protein sequence ID" value="MEA5456399.1"/>
    <property type="molecule type" value="Genomic_DNA"/>
</dbReference>
<accession>A0ABU5T9Q1</accession>
<protein>
    <recommendedName>
        <fullName evidence="3">WXG100 family type VII secretion target</fullName>
    </recommendedName>
</protein>
<name>A0ABU5T9Q1_9MICC</name>
<keyword evidence="2" id="KW-1185">Reference proteome</keyword>
<organism evidence="1 2">
    <name type="scientific">Sinomonas terricola</name>
    <dbReference type="NCBI Taxonomy" id="3110330"/>
    <lineage>
        <taxon>Bacteria</taxon>
        <taxon>Bacillati</taxon>
        <taxon>Actinomycetota</taxon>
        <taxon>Actinomycetes</taxon>
        <taxon>Micrococcales</taxon>
        <taxon>Micrococcaceae</taxon>
        <taxon>Sinomonas</taxon>
    </lineage>
</organism>
<sequence>MKMGMYGADVAHLRALASHFEHSAQQLDAQRTRLGAAVQGSPWAGPNADRFRGEWHAEHGPRLATAARTLREGAATLRRNADQQEQASAVSGGASGGPWVSASVGSSLSAALGASGAHTPANIVAGLANRAFGAAEGFVKGAFGAAEGLMHAVQDEKILGVASAWDASMALTKGAKMIGIEMPFMGKADNAMELFSIADRVRQGHLNVFETADMASTVLRMVPAKVGELGALAIDATSYAAQQATQTDFSAATFASNASFIANHPLDALQGVGDGLLKFGKEFALPELQKAKDIPFLGAAMDATSYAVQQGAKADLSPGTRAMVADYVVQHPAETLQTVGESVLTVGKEALNWNWFK</sequence>
<dbReference type="Proteomes" id="UP001304769">
    <property type="component" value="Unassembled WGS sequence"/>
</dbReference>
<reference evidence="1 2" key="1">
    <citation type="submission" date="2023-12" db="EMBL/GenBank/DDBJ databases">
        <title>Sinomonas terricola sp. nov, isolated from litchi orchard soil in Guangdong, PR China.</title>
        <authorList>
            <person name="Jiaxin W."/>
            <person name="Yang Z."/>
            <person name="Honghui Z."/>
        </authorList>
    </citation>
    <scope>NUCLEOTIDE SEQUENCE [LARGE SCALE GENOMIC DNA]</scope>
    <source>
        <strain evidence="1 2">JGH33</strain>
    </source>
</reference>
<evidence type="ECO:0008006" key="3">
    <source>
        <dbReference type="Google" id="ProtNLM"/>
    </source>
</evidence>
<comment type="caution">
    <text evidence="1">The sequence shown here is derived from an EMBL/GenBank/DDBJ whole genome shotgun (WGS) entry which is preliminary data.</text>
</comment>
<evidence type="ECO:0000313" key="1">
    <source>
        <dbReference type="EMBL" id="MEA5456399.1"/>
    </source>
</evidence>
<proteinExistence type="predicted"/>
<evidence type="ECO:0000313" key="2">
    <source>
        <dbReference type="Proteomes" id="UP001304769"/>
    </source>
</evidence>
<gene>
    <name evidence="1" type="ORF">SPF06_16820</name>
</gene>